<keyword evidence="1" id="KW-0732">Signal</keyword>
<proteinExistence type="predicted"/>
<sequence length="770" mass="88538">MKKSLIVLISSLLLLANSSTAQNWKSFYKRVTPLDENTFLVKRFDKHGVVDADGKVLIQMKYDTLITFPKGFVAEETIKGEKTKLLLSKTGKVIYTTPAGTQFLPYDAPAWKNAPNKVPLLKRVAGVLLASDYRTILPYQYLYIWVMGSSNSFFLAANEQEKWAVLDSSNQLRSDYIYTLKPPKELEDKFIVESVDKKKVPKHFYSNWVYKKDTLVCLSSLTGKELWQSTTPRHILSCDKGVHLVQPHKNDYGAPEYLIIDEVTQSVTTLDQGIRKVHTYLGNGQFYVSWKDGKNGTIDLNGKLQKEYSYTEVRKVPRMGAAYSIKASNVDFGDYHYALNENGVFLWSPSTNHRMQIGEETYFLKQYKLRPLSKSKRYWVLIESEDFSSLENSFPRSFISFSKLIICDSVSGKIVFSKKTYNKGGIRLEESSPSNDIWIINHNDYHDDEKISFFYKGRITEYENTHYRKLSSDGRFYKMTSYDFNQSRTNNARVFDTQKGAFVKYDIANAIFFGLKGKEVFLIKKYNSDGNTKEFYFADLELNKTKSLKLNIHDVRKIELTNNTENSVLEVSRKDADSNYFHGAIDANGNQIIPMEYGLMQCIYQEGEKYTFLTRRLDHSNSNLYSGLFISTTGEKSNCNSDKRSYLDAYAYMDVDSLHSCVFNFKSGQVSKKFKQGSINFHKQEGLVYIVEKNEESLITIYNANTFEPISPKPYDLSKPINPKLIIDFKTGKELTDSHIWAIYSSVFCIIYKNIEQAIDWDGNCVDGCD</sequence>
<gene>
    <name evidence="2" type="ORF">HELGO_WM19465</name>
</gene>
<dbReference type="EMBL" id="CACVAQ010000342">
    <property type="protein sequence ID" value="CAA6824276.1"/>
    <property type="molecule type" value="Genomic_DNA"/>
</dbReference>
<dbReference type="InterPro" id="IPR032774">
    <property type="entry name" value="WG_beta_rep"/>
</dbReference>
<accession>A0A6S6U9J7</accession>
<feature type="signal peptide" evidence="1">
    <location>
        <begin position="1"/>
        <end position="21"/>
    </location>
</feature>
<name>A0A6S6U9J7_9BACT</name>
<reference evidence="2" key="1">
    <citation type="submission" date="2020-01" db="EMBL/GenBank/DDBJ databases">
        <authorList>
            <person name="Meier V. D."/>
            <person name="Meier V D."/>
        </authorList>
    </citation>
    <scope>NUCLEOTIDE SEQUENCE</scope>
    <source>
        <strain evidence="2">HLG_WM_MAG_10</strain>
    </source>
</reference>
<feature type="chain" id="PRO_5028265024" evidence="1">
    <location>
        <begin position="22"/>
        <end position="770"/>
    </location>
</feature>
<evidence type="ECO:0000313" key="2">
    <source>
        <dbReference type="EMBL" id="CAA6824276.1"/>
    </source>
</evidence>
<dbReference type="AlphaFoldDB" id="A0A6S6U9J7"/>
<protein>
    <submittedName>
        <fullName evidence="2">Uncharacterized protein</fullName>
    </submittedName>
</protein>
<evidence type="ECO:0000256" key="1">
    <source>
        <dbReference type="SAM" id="SignalP"/>
    </source>
</evidence>
<organism evidence="2">
    <name type="scientific">uncultured Aureispira sp</name>
    <dbReference type="NCBI Taxonomy" id="1331704"/>
    <lineage>
        <taxon>Bacteria</taxon>
        <taxon>Pseudomonadati</taxon>
        <taxon>Bacteroidota</taxon>
        <taxon>Saprospiria</taxon>
        <taxon>Saprospirales</taxon>
        <taxon>Saprospiraceae</taxon>
        <taxon>Aureispira</taxon>
        <taxon>environmental samples</taxon>
    </lineage>
</organism>
<dbReference type="Pfam" id="PF14903">
    <property type="entry name" value="WG_beta_rep"/>
    <property type="match status" value="1"/>
</dbReference>